<comment type="similarity">
    <text evidence="1 12">Belongs to the TRAFAC class myosin-kinesin ATPase superfamily. Myosin family.</text>
</comment>
<dbReference type="Gene3D" id="1.20.120.720">
    <property type="entry name" value="Myosin VI head, motor domain, U50 subdomain"/>
    <property type="match status" value="1"/>
</dbReference>
<evidence type="ECO:0000256" key="7">
    <source>
        <dbReference type="ARBA" id="ARBA00023123"/>
    </source>
</evidence>
<dbReference type="FunFam" id="1.10.10.820:FF:000001">
    <property type="entry name" value="Myosin heavy chain"/>
    <property type="match status" value="1"/>
</dbReference>
<keyword evidence="6 13" id="KW-0175">Coiled coil</keyword>
<dbReference type="FunFam" id="1.20.58.530:FF:000001">
    <property type="entry name" value="Myosin heavy chain"/>
    <property type="match status" value="1"/>
</dbReference>
<dbReference type="Gene3D" id="1.20.5.340">
    <property type="match status" value="4"/>
</dbReference>
<evidence type="ECO:0000256" key="3">
    <source>
        <dbReference type="ARBA" id="ARBA00022741"/>
    </source>
</evidence>
<organism evidence="17 18">
    <name type="scientific">Gambusia affinis</name>
    <name type="common">Western mosquitofish</name>
    <name type="synonym">Heterandria affinis</name>
    <dbReference type="NCBI Taxonomy" id="33528"/>
    <lineage>
        <taxon>Eukaryota</taxon>
        <taxon>Metazoa</taxon>
        <taxon>Chordata</taxon>
        <taxon>Craniata</taxon>
        <taxon>Vertebrata</taxon>
        <taxon>Euteleostomi</taxon>
        <taxon>Actinopterygii</taxon>
        <taxon>Neopterygii</taxon>
        <taxon>Teleostei</taxon>
        <taxon>Neoteleostei</taxon>
        <taxon>Acanthomorphata</taxon>
        <taxon>Ovalentaria</taxon>
        <taxon>Atherinomorphae</taxon>
        <taxon>Cyprinodontiformes</taxon>
        <taxon>Poeciliidae</taxon>
        <taxon>Poeciliinae</taxon>
        <taxon>Gambusia</taxon>
    </lineage>
</organism>
<dbReference type="Proteomes" id="UP000250572">
    <property type="component" value="Unassembled WGS sequence"/>
</dbReference>
<comment type="subunit">
    <text evidence="11">Muscle myosin is a hexameric protein that consists of 2 heavy chain subunits (MHC), 2 alkali light chain subunits (MLC) and 2 regulatory light chain subunits (MLC-2).</text>
</comment>
<feature type="region of interest" description="Actin-binding" evidence="12">
    <location>
        <begin position="689"/>
        <end position="711"/>
    </location>
</feature>
<keyword evidence="8 12" id="KW-0505">Motor protein</keyword>
<keyword evidence="3 12" id="KW-0547">Nucleotide-binding</keyword>
<feature type="region of interest" description="Disordered" evidence="14">
    <location>
        <begin position="1908"/>
        <end position="1937"/>
    </location>
</feature>
<feature type="compositionally biased region" description="Basic and acidic residues" evidence="14">
    <location>
        <begin position="1536"/>
        <end position="1559"/>
    </location>
</feature>
<dbReference type="SMART" id="SM00242">
    <property type="entry name" value="MYSc"/>
    <property type="match status" value="1"/>
</dbReference>
<dbReference type="GO" id="GO:0016460">
    <property type="term" value="C:myosin II complex"/>
    <property type="evidence" value="ECO:0007669"/>
    <property type="project" value="TreeGrafter"/>
</dbReference>
<reference evidence="17 18" key="1">
    <citation type="journal article" date="2018" name="G3 (Bethesda)">
        <title>A High-Quality Reference Genome for the Invasive Mosquitofish Gambusia affinis Using a Chicago Library.</title>
        <authorList>
            <person name="Hoffberg S.L."/>
            <person name="Troendle N.J."/>
            <person name="Glenn T.C."/>
            <person name="Mahmud O."/>
            <person name="Louha S."/>
            <person name="Chalopin D."/>
            <person name="Bennetzen J.L."/>
            <person name="Mauricio R."/>
        </authorList>
    </citation>
    <scope>NUCLEOTIDE SEQUENCE [LARGE SCALE GENOMIC DNA]</scope>
    <source>
        <strain evidence="17">NE01/NJP1002.9</strain>
        <tissue evidence="17">Muscle</tissue>
    </source>
</reference>
<dbReference type="Pfam" id="PF00063">
    <property type="entry name" value="Myosin_head"/>
    <property type="match status" value="1"/>
</dbReference>
<keyword evidence="18" id="KW-1185">Reference proteome</keyword>
<evidence type="ECO:0000259" key="16">
    <source>
        <dbReference type="PROSITE" id="PS51844"/>
    </source>
</evidence>
<dbReference type="Gene3D" id="1.10.10.820">
    <property type="match status" value="1"/>
</dbReference>
<keyword evidence="5" id="KW-0112">Calmodulin-binding</keyword>
<dbReference type="SUPFAM" id="SSF52540">
    <property type="entry name" value="P-loop containing nucleoside triphosphate hydrolases"/>
    <property type="match status" value="1"/>
</dbReference>
<dbReference type="Gene3D" id="1.20.5.370">
    <property type="match status" value="5"/>
</dbReference>
<evidence type="ECO:0000256" key="4">
    <source>
        <dbReference type="ARBA" id="ARBA00022840"/>
    </source>
</evidence>
<name>A0A315UWZ5_GAMAF</name>
<feature type="non-terminal residue" evidence="17">
    <location>
        <position position="1937"/>
    </location>
</feature>
<dbReference type="InterPro" id="IPR004009">
    <property type="entry name" value="SH3_Myosin"/>
</dbReference>
<dbReference type="FunFam" id="1.20.5.340:FF:000006">
    <property type="entry name" value="Myosin heavy chain"/>
    <property type="match status" value="1"/>
</dbReference>
<dbReference type="FunFam" id="3.40.850.10:FF:000101">
    <property type="entry name" value="Slow myosin heavy chain 2"/>
    <property type="match status" value="1"/>
</dbReference>
<evidence type="ECO:0000256" key="14">
    <source>
        <dbReference type="SAM" id="MobiDB-lite"/>
    </source>
</evidence>
<dbReference type="PROSITE" id="PS51456">
    <property type="entry name" value="MYOSIN_MOTOR"/>
    <property type="match status" value="1"/>
</dbReference>
<dbReference type="EMBL" id="NHOQ01002523">
    <property type="protein sequence ID" value="PWA16070.1"/>
    <property type="molecule type" value="Genomic_DNA"/>
</dbReference>
<dbReference type="Gene3D" id="3.40.850.10">
    <property type="entry name" value="Kinesin motor domain"/>
    <property type="match status" value="1"/>
</dbReference>
<evidence type="ECO:0000256" key="1">
    <source>
        <dbReference type="ARBA" id="ARBA00008314"/>
    </source>
</evidence>
<dbReference type="PRINTS" id="PR00193">
    <property type="entry name" value="MYOSINHEAVY"/>
</dbReference>
<dbReference type="GO" id="GO:0005524">
    <property type="term" value="F:ATP binding"/>
    <property type="evidence" value="ECO:0007669"/>
    <property type="project" value="UniProtKB-UniRule"/>
</dbReference>
<dbReference type="Gene3D" id="2.30.30.360">
    <property type="entry name" value="Myosin S1 fragment, N-terminal"/>
    <property type="match status" value="1"/>
</dbReference>
<feature type="compositionally biased region" description="Basic and acidic residues" evidence="14">
    <location>
        <begin position="1908"/>
        <end position="1920"/>
    </location>
</feature>
<dbReference type="InterPro" id="IPR001609">
    <property type="entry name" value="Myosin_head_motor_dom-like"/>
</dbReference>
<evidence type="ECO:0000256" key="5">
    <source>
        <dbReference type="ARBA" id="ARBA00022860"/>
    </source>
</evidence>
<feature type="region of interest" description="Disordered" evidence="14">
    <location>
        <begin position="1142"/>
        <end position="1166"/>
    </location>
</feature>
<dbReference type="GO" id="GO:0051015">
    <property type="term" value="F:actin filament binding"/>
    <property type="evidence" value="ECO:0007669"/>
    <property type="project" value="InterPro"/>
</dbReference>
<dbReference type="CDD" id="cd01377">
    <property type="entry name" value="MYSc_class_II"/>
    <property type="match status" value="1"/>
</dbReference>
<evidence type="ECO:0000313" key="17">
    <source>
        <dbReference type="EMBL" id="PWA16070.1"/>
    </source>
</evidence>
<feature type="coiled-coil region" evidence="13">
    <location>
        <begin position="1222"/>
        <end position="1294"/>
    </location>
</feature>
<keyword evidence="2" id="KW-0787">Thick filament</keyword>
<protein>
    <recommendedName>
        <fullName evidence="19">Myosin motor domain-containing protein</fullName>
    </recommendedName>
</protein>
<evidence type="ECO:0000256" key="8">
    <source>
        <dbReference type="ARBA" id="ARBA00023175"/>
    </source>
</evidence>
<feature type="compositionally biased region" description="Basic and acidic residues" evidence="14">
    <location>
        <begin position="1146"/>
        <end position="1166"/>
    </location>
</feature>
<dbReference type="FunFam" id="1.20.5.340:FF:000019">
    <property type="entry name" value="Myosin heavy chain, isoform G"/>
    <property type="match status" value="1"/>
</dbReference>
<dbReference type="GO" id="GO:0000146">
    <property type="term" value="F:microfilament motor activity"/>
    <property type="evidence" value="ECO:0007669"/>
    <property type="project" value="TreeGrafter"/>
</dbReference>
<dbReference type="SUPFAM" id="SSF90257">
    <property type="entry name" value="Myosin rod fragments"/>
    <property type="match status" value="6"/>
</dbReference>
<sequence length="1937" mass="222721">MSSDGEMAVFGPAAQFLRKSEKERAEAQNRPFDSKTACFVSDAVELYVKAEIQDRSEGGVTVKTADDRTLTVREDQVFPMNPPKFDKIEDMVMMTHLHEPAVLFNLKERYASWMIYTYSGLFCVTVNPYKWLPVYNPEVVRAYRGKKRMEVPPHIFALSDNAYQFMLTDRVNQSILITGESGAGKTVNTKRGTLEDQIIQANPLLEAFGNAKTMRNDNSSRFGKFIRIHFGATGKLASADIETCELMSIRMSVDSSRCYEAENLLEKSRVTFQLSAERSYHIFYQLTCNQKPELIDLLLITTNPYDFAFISQGEISVKSINDAEELVATDEAFDILGFLPDEKASAYKLTGAVMHYGNMKFKQKQREEQAEPDGTEGGGGGQRWSAAGRMQRQADKAAYLMGLNSADLLKNLCYPRVKVGNEFVTKGQNVQQVSEKLWWKSEVSPSPSLPLQVYNSIGALAKSVYEKMFLWMVLRINQQLDTKQSRQHFIGVLDIAGFEIFDYNSMEQLCINFTNEKLQQFFNHHMFVLEQEEYRKEGIDWEFIDFGMDLAACIELIEKPMGIFSILEEECMFPKSSDTSFKNKLYDQHLGKNSCFLKPKAVKGKPEAHFTLVHYAGNVDYNVSGWLEKNKDPLNESVVQLYQKSSNKTLAMLYATFSGAEGTKFGRRIQEGIQEERSVFPNCVRSENLGKLMTNLRTTHPHFVRCLIPNETKTPGEMENQMVLHQLRCNGVLEGIRICRKGFPSRILYGDFKQRLAAEKLLSSIDVDHTQYKFGHTKVFFKAGLLGALEEMRDERLAQVVMSVQALCRRFLVRMEYQKMTARKEAVYTLQYNLRSFMNVKHWPWMKLYFKLKPLLKSAEAEKEMAQMKVDFTKLKEDLSRSESRRKELEEKMVSVVQEKNDLLLQVQASQTVFQEADNLLDAEERCEGLIKSKIQLEAKLKEATERLEDEEEVNAELTAKKRKLEDECAELKRDMDDLELTLAKVEKEKHAMENKVKNLTEELQSQDENMSKLSKEKKALQEVHQQALDDLQSEEDKVNSLTKSKTKLEQQVDDLEGSLEQEKKVRMDLERAKRKLEADLKLAQESITDLENEKQQLDEKMKKKDFEFSQLQTKIEDEQGVNGQLQKKIKELQARIEELEEETEAERSARAKVEKQRSDLSRELEETAERLEEAAGATAAQLETNKKRDAEFIKLRRHLEEGSLQHEATAAALRKKHADSVAEMGDQLDNVQRVRQKLEKEKSELRLEVDDLTSNMETLAKAKINLEKMCRSLEDQLNEAKSKEEENLRLINDLSSQRARLTTEHDESPAGGKGIVDAKNALAHSLLSARHDCELLREQYEEEQEAKAELHRCLSKANSEVAQWRSKYESDAIQRTEELEEAKKRLALRLQDAEEAVEAVNSKCSSLEKTKQRLQGEVEDLMMEVERSNAAAAALDKKQRNFDKKHEEGQAELESALKEVRSLGTENFKMKNAFEECLEQLETLKRENKNLQQEIMDLTEQLGEMGKTLHELEKSKKQAEQEKMEVQAAQEEAEVSWKEQSGRKRNSNDDFSKAQASLEHEESKILRVQLELNQLKSEADRKMAEKEEELEQLKRNSQRAADTMQSNMDAEIRSRNDALRLKKKMEGDLNEMEVQLSHSTRLAAEAQRQLRNIQVQVKELQMHLDDSLRNSEDLKEQLAVSERRNHLQQAELDEVRSALEQTERSRRLAEQELLDASERVQLLHSQNTSLLSSRKKLEADLSTIQAEMDDGVQAARNAEERAKKAITDAAMMVEELKKEQDTCSHLERMKKNLEATVKDLQQRLDEAESLAMKGGKKQLQKLEAKVRELENELEAEQRHGADSVKALRKLERRIKELTYQSEEDRKNVTRLQELVDKLQLKVKAYKRQAEEAEEQANSHLSKLRKVQHELEEAGERADIAESQVNKMKAKSRDLAK</sequence>
<evidence type="ECO:0000313" key="18">
    <source>
        <dbReference type="Proteomes" id="UP000250572"/>
    </source>
</evidence>
<dbReference type="InterPro" id="IPR002928">
    <property type="entry name" value="Myosin_tail"/>
</dbReference>
<dbReference type="InterPro" id="IPR014751">
    <property type="entry name" value="XRCC4-like_C"/>
</dbReference>
<dbReference type="InterPro" id="IPR027417">
    <property type="entry name" value="P-loop_NTPase"/>
</dbReference>
<evidence type="ECO:0000256" key="9">
    <source>
        <dbReference type="ARBA" id="ARBA00023179"/>
    </source>
</evidence>
<keyword evidence="9" id="KW-0514">Muscle protein</keyword>
<proteinExistence type="inferred from homology"/>
<accession>A0A315UWZ5</accession>
<dbReference type="PROSITE" id="PS50096">
    <property type="entry name" value="IQ"/>
    <property type="match status" value="1"/>
</dbReference>
<feature type="binding site" evidence="12">
    <location>
        <begin position="179"/>
        <end position="186"/>
    </location>
    <ligand>
        <name>ATP</name>
        <dbReference type="ChEBI" id="CHEBI:30616"/>
    </ligand>
</feature>
<dbReference type="Pfam" id="PF01576">
    <property type="entry name" value="Myosin_tail_1"/>
    <property type="match status" value="2"/>
</dbReference>
<dbReference type="FunFam" id="1.20.5.370:FF:000010">
    <property type="entry name" value="Myosin heavy chain, isoform G"/>
    <property type="match status" value="1"/>
</dbReference>
<dbReference type="FunFam" id="1.20.120.720:FF:000001">
    <property type="entry name" value="Myosin heavy chain, muscle"/>
    <property type="match status" value="1"/>
</dbReference>
<dbReference type="InterPro" id="IPR008989">
    <property type="entry name" value="Myosin_S1_N"/>
</dbReference>
<dbReference type="Gene3D" id="1.20.58.530">
    <property type="match status" value="1"/>
</dbReference>
<dbReference type="PANTHER" id="PTHR45615:SF44">
    <property type="entry name" value="MYOSIN HEAVY CHAIN 4-RELATED"/>
    <property type="match status" value="1"/>
</dbReference>
<dbReference type="GO" id="GO:0032982">
    <property type="term" value="C:myosin filament"/>
    <property type="evidence" value="ECO:0007669"/>
    <property type="project" value="UniProtKB-KW"/>
</dbReference>
<keyword evidence="4 12" id="KW-0067">ATP-binding</keyword>
<dbReference type="GO" id="GO:0005737">
    <property type="term" value="C:cytoplasm"/>
    <property type="evidence" value="ECO:0007669"/>
    <property type="project" value="TreeGrafter"/>
</dbReference>
<evidence type="ECO:0008006" key="19">
    <source>
        <dbReference type="Google" id="ProtNLM"/>
    </source>
</evidence>
<feature type="region of interest" description="Disordered" evidence="14">
    <location>
        <begin position="363"/>
        <end position="387"/>
    </location>
</feature>
<feature type="region of interest" description="Disordered" evidence="14">
    <location>
        <begin position="1514"/>
        <end position="1559"/>
    </location>
</feature>
<keyword evidence="7 12" id="KW-0518">Myosin</keyword>
<feature type="compositionally biased region" description="Basic and acidic residues" evidence="14">
    <location>
        <begin position="1514"/>
        <end position="1526"/>
    </location>
</feature>
<evidence type="ECO:0000256" key="13">
    <source>
        <dbReference type="SAM" id="Coils"/>
    </source>
</evidence>
<dbReference type="InterPro" id="IPR036961">
    <property type="entry name" value="Kinesin_motor_dom_sf"/>
</dbReference>
<keyword evidence="10 12" id="KW-0009">Actin-binding</keyword>
<evidence type="ECO:0000256" key="12">
    <source>
        <dbReference type="PROSITE-ProRule" id="PRU00782"/>
    </source>
</evidence>
<evidence type="ECO:0000256" key="6">
    <source>
        <dbReference type="ARBA" id="ARBA00023054"/>
    </source>
</evidence>
<comment type="caution">
    <text evidence="17">The sequence shown here is derived from an EMBL/GenBank/DDBJ whole genome shotgun (WGS) entry which is preliminary data.</text>
</comment>
<dbReference type="FunFam" id="1.20.5.340:FF:000003">
    <property type="entry name" value="Myosin heavy chain"/>
    <property type="match status" value="1"/>
</dbReference>
<dbReference type="Pfam" id="PF02736">
    <property type="entry name" value="Myosin_N"/>
    <property type="match status" value="1"/>
</dbReference>
<dbReference type="FunFam" id="1.20.5.370:FF:000001">
    <property type="entry name" value="Myosin heavy chain"/>
    <property type="match status" value="1"/>
</dbReference>
<dbReference type="Gene3D" id="1.20.5.4820">
    <property type="match status" value="1"/>
</dbReference>
<dbReference type="GO" id="GO:0005516">
    <property type="term" value="F:calmodulin binding"/>
    <property type="evidence" value="ECO:0007669"/>
    <property type="project" value="UniProtKB-KW"/>
</dbReference>
<dbReference type="FunFam" id="2.30.30.360:FF:000001">
    <property type="entry name" value="Myosin heavy chain"/>
    <property type="match status" value="1"/>
</dbReference>
<feature type="domain" description="Myosin motor" evidence="15">
    <location>
        <begin position="86"/>
        <end position="794"/>
    </location>
</feature>
<evidence type="ECO:0000259" key="15">
    <source>
        <dbReference type="PROSITE" id="PS51456"/>
    </source>
</evidence>
<evidence type="ECO:0000256" key="10">
    <source>
        <dbReference type="ARBA" id="ARBA00023203"/>
    </source>
</evidence>
<dbReference type="STRING" id="33528.ENSGAFP00000008114"/>
<dbReference type="Gene3D" id="6.10.250.2420">
    <property type="match status" value="1"/>
</dbReference>
<evidence type="ECO:0000256" key="2">
    <source>
        <dbReference type="ARBA" id="ARBA00022433"/>
    </source>
</evidence>
<feature type="coiled-coil region" evidence="13">
    <location>
        <begin position="1327"/>
        <end position="1439"/>
    </location>
</feature>
<evidence type="ECO:0000256" key="11">
    <source>
        <dbReference type="ARBA" id="ARBA00038612"/>
    </source>
</evidence>
<dbReference type="PROSITE" id="PS51844">
    <property type="entry name" value="SH3_LIKE"/>
    <property type="match status" value="1"/>
</dbReference>
<gene>
    <name evidence="17" type="ORF">CCH79_00016535</name>
</gene>
<feature type="domain" description="Myosin N-terminal SH3-like" evidence="16">
    <location>
        <begin position="33"/>
        <end position="82"/>
    </location>
</feature>
<dbReference type="PANTHER" id="PTHR45615">
    <property type="entry name" value="MYOSIN HEAVY CHAIN, NON-MUSCLE"/>
    <property type="match status" value="1"/>
</dbReference>